<evidence type="ECO:0000313" key="4">
    <source>
        <dbReference type="Proteomes" id="UP001151752"/>
    </source>
</evidence>
<feature type="repeat" description="PPR" evidence="2">
    <location>
        <begin position="26"/>
        <end position="60"/>
    </location>
</feature>
<gene>
    <name evidence="3" type="ORF">OIU74_000269</name>
</gene>
<protein>
    <submittedName>
        <fullName evidence="3">PPR CONTAINING PLANT-LIKE PROTEIN</fullName>
    </submittedName>
</protein>
<keyword evidence="4" id="KW-1185">Reference proteome</keyword>
<name>A0A9Q0WZ22_9ROSI</name>
<dbReference type="Gene3D" id="1.25.40.10">
    <property type="entry name" value="Tetratricopeptide repeat domain"/>
    <property type="match status" value="1"/>
</dbReference>
<dbReference type="PANTHER" id="PTHR47926">
    <property type="entry name" value="PENTATRICOPEPTIDE REPEAT-CONTAINING PROTEIN"/>
    <property type="match status" value="1"/>
</dbReference>
<evidence type="ECO:0000256" key="1">
    <source>
        <dbReference type="ARBA" id="ARBA00022737"/>
    </source>
</evidence>
<evidence type="ECO:0000313" key="3">
    <source>
        <dbReference type="EMBL" id="KAJ6776056.1"/>
    </source>
</evidence>
<dbReference type="EMBL" id="JAPFFM010000001">
    <property type="protein sequence ID" value="KAJ6776056.1"/>
    <property type="molecule type" value="Genomic_DNA"/>
</dbReference>
<proteinExistence type="predicted"/>
<dbReference type="InterPro" id="IPR046960">
    <property type="entry name" value="PPR_At4g14850-like_plant"/>
</dbReference>
<dbReference type="InterPro" id="IPR011990">
    <property type="entry name" value="TPR-like_helical_dom_sf"/>
</dbReference>
<organism evidence="3 4">
    <name type="scientific">Salix koriyanagi</name>
    <dbReference type="NCBI Taxonomy" id="2511006"/>
    <lineage>
        <taxon>Eukaryota</taxon>
        <taxon>Viridiplantae</taxon>
        <taxon>Streptophyta</taxon>
        <taxon>Embryophyta</taxon>
        <taxon>Tracheophyta</taxon>
        <taxon>Spermatophyta</taxon>
        <taxon>Magnoliopsida</taxon>
        <taxon>eudicotyledons</taxon>
        <taxon>Gunneridae</taxon>
        <taxon>Pentapetalae</taxon>
        <taxon>rosids</taxon>
        <taxon>fabids</taxon>
        <taxon>Malpighiales</taxon>
        <taxon>Salicaceae</taxon>
        <taxon>Saliceae</taxon>
        <taxon>Salix</taxon>
    </lineage>
</organism>
<sequence>MTLNLYGLCGEMGDAMLLFEKMPQRDVVTWNIMIAQLVKRGDIDGAYCFFLRMPDKNVTSWTSMISAFVHLC</sequence>
<keyword evidence="1" id="KW-0677">Repeat</keyword>
<reference evidence="3" key="2">
    <citation type="journal article" date="2023" name="Int. J. Mol. Sci.">
        <title>De Novo Assembly and Annotation of 11 Diverse Shrub Willow (Salix) Genomes Reveals Novel Gene Organization in Sex-Linked Regions.</title>
        <authorList>
            <person name="Hyden B."/>
            <person name="Feng K."/>
            <person name="Yates T.B."/>
            <person name="Jawdy S."/>
            <person name="Cereghino C."/>
            <person name="Smart L.B."/>
            <person name="Muchero W."/>
        </authorList>
    </citation>
    <scope>NUCLEOTIDE SEQUENCE</scope>
    <source>
        <tissue evidence="3">Shoot tip</tissue>
    </source>
</reference>
<dbReference type="PANTHER" id="PTHR47926:SF458">
    <property type="entry name" value="PENTATRICOPEPTIDE REPEAT-CONTAINING PROTEIN"/>
    <property type="match status" value="1"/>
</dbReference>
<dbReference type="AlphaFoldDB" id="A0A9Q0WZ22"/>
<dbReference type="GO" id="GO:0003723">
    <property type="term" value="F:RNA binding"/>
    <property type="evidence" value="ECO:0007669"/>
    <property type="project" value="InterPro"/>
</dbReference>
<dbReference type="InterPro" id="IPR002885">
    <property type="entry name" value="PPR_rpt"/>
</dbReference>
<comment type="caution">
    <text evidence="3">The sequence shown here is derived from an EMBL/GenBank/DDBJ whole genome shotgun (WGS) entry which is preliminary data.</text>
</comment>
<evidence type="ECO:0000256" key="2">
    <source>
        <dbReference type="PROSITE-ProRule" id="PRU00708"/>
    </source>
</evidence>
<dbReference type="Proteomes" id="UP001151752">
    <property type="component" value="Chromosome 16"/>
</dbReference>
<dbReference type="NCBIfam" id="TIGR00756">
    <property type="entry name" value="PPR"/>
    <property type="match status" value="1"/>
</dbReference>
<dbReference type="Pfam" id="PF13041">
    <property type="entry name" value="PPR_2"/>
    <property type="match status" value="1"/>
</dbReference>
<dbReference type="PROSITE" id="PS51375">
    <property type="entry name" value="PPR"/>
    <property type="match status" value="1"/>
</dbReference>
<accession>A0A9Q0WZ22</accession>
<reference evidence="3" key="1">
    <citation type="submission" date="2022-11" db="EMBL/GenBank/DDBJ databases">
        <authorList>
            <person name="Hyden B.L."/>
            <person name="Feng K."/>
            <person name="Yates T."/>
            <person name="Jawdy S."/>
            <person name="Smart L.B."/>
            <person name="Muchero W."/>
        </authorList>
    </citation>
    <scope>NUCLEOTIDE SEQUENCE</scope>
    <source>
        <tissue evidence="3">Shoot tip</tissue>
    </source>
</reference>
<dbReference type="GO" id="GO:0009451">
    <property type="term" value="P:RNA modification"/>
    <property type="evidence" value="ECO:0007669"/>
    <property type="project" value="InterPro"/>
</dbReference>